<accession>A0A9P1B7N5</accession>
<dbReference type="AlphaFoldDB" id="A0A9P1B7N5"/>
<dbReference type="GO" id="GO:0008270">
    <property type="term" value="F:zinc ion binding"/>
    <property type="evidence" value="ECO:0007669"/>
    <property type="project" value="UniProtKB-KW"/>
</dbReference>
<dbReference type="PROSITE" id="PS50119">
    <property type="entry name" value="ZF_BBOX"/>
    <property type="match status" value="1"/>
</dbReference>
<keyword evidence="5" id="KW-1185">Reference proteome</keyword>
<comment type="caution">
    <text evidence="4">The sequence shown here is derived from an EMBL/GenBank/DDBJ whole genome shotgun (WGS) entry which is preliminary data.</text>
</comment>
<reference evidence="4" key="1">
    <citation type="submission" date="2022-10" db="EMBL/GenBank/DDBJ databases">
        <authorList>
            <consortium name="ENA_rothamsted_submissions"/>
            <consortium name="culmorum"/>
            <person name="King R."/>
        </authorList>
    </citation>
    <scope>NUCLEOTIDE SEQUENCE</scope>
</reference>
<evidence type="ECO:0000259" key="3">
    <source>
        <dbReference type="PROSITE" id="PS50119"/>
    </source>
</evidence>
<evidence type="ECO:0000313" key="5">
    <source>
        <dbReference type="Proteomes" id="UP001153714"/>
    </source>
</evidence>
<dbReference type="SMART" id="SM00336">
    <property type="entry name" value="BBOX"/>
    <property type="match status" value="1"/>
</dbReference>
<keyword evidence="1" id="KW-0479">Metal-binding</keyword>
<gene>
    <name evidence="4" type="ORF">DIATSA_LOCUS14137</name>
</gene>
<dbReference type="InterPro" id="IPR000315">
    <property type="entry name" value="Znf_B-box"/>
</dbReference>
<feature type="domain" description="B box-type" evidence="3">
    <location>
        <begin position="110"/>
        <end position="150"/>
    </location>
</feature>
<name>A0A9P1B7N5_9NEOP</name>
<protein>
    <recommendedName>
        <fullName evidence="3">B box-type domain-containing protein</fullName>
    </recommendedName>
</protein>
<dbReference type="Gene3D" id="3.30.160.60">
    <property type="entry name" value="Classic Zinc Finger"/>
    <property type="match status" value="1"/>
</dbReference>
<dbReference type="SUPFAM" id="SSF57845">
    <property type="entry name" value="B-box zinc-binding domain"/>
    <property type="match status" value="1"/>
</dbReference>
<proteinExistence type="predicted"/>
<evidence type="ECO:0000256" key="1">
    <source>
        <dbReference type="PROSITE-ProRule" id="PRU00024"/>
    </source>
</evidence>
<evidence type="ECO:0000313" key="4">
    <source>
        <dbReference type="EMBL" id="CAI3083011.1"/>
    </source>
</evidence>
<dbReference type="Proteomes" id="UP001153714">
    <property type="component" value="Unassembled WGS sequence"/>
</dbReference>
<dbReference type="OrthoDB" id="342730at2759"/>
<keyword evidence="1" id="KW-0862">Zinc</keyword>
<organism evidence="4 5">
    <name type="scientific">Diatraea saccharalis</name>
    <name type="common">sugarcane borer</name>
    <dbReference type="NCBI Taxonomy" id="40085"/>
    <lineage>
        <taxon>Eukaryota</taxon>
        <taxon>Metazoa</taxon>
        <taxon>Ecdysozoa</taxon>
        <taxon>Arthropoda</taxon>
        <taxon>Hexapoda</taxon>
        <taxon>Insecta</taxon>
        <taxon>Pterygota</taxon>
        <taxon>Neoptera</taxon>
        <taxon>Endopterygota</taxon>
        <taxon>Lepidoptera</taxon>
        <taxon>Glossata</taxon>
        <taxon>Ditrysia</taxon>
        <taxon>Pyraloidea</taxon>
        <taxon>Crambidae</taxon>
        <taxon>Crambinae</taxon>
        <taxon>Diatraea</taxon>
    </lineage>
</organism>
<keyword evidence="2" id="KW-0175">Coiled coil</keyword>
<keyword evidence="1" id="KW-0863">Zinc-finger</keyword>
<feature type="coiled-coil region" evidence="2">
    <location>
        <begin position="165"/>
        <end position="206"/>
    </location>
</feature>
<sequence length="299" mass="34807">MQIVQYVPNNIKRLPPMKDRSNPLGAIGDKYNRARTDRQQRKKNSKKEYLGRSISDTCSRCKERLPTILCMQCKDLYCPECCYRATSVCQLLKHTLLPSYHHLYNRSCEMDFMYCKLHGNPSTLYCKECFVLICQECSLYAHKQHQYTPINGAYEKCCLEAFEIVEYAESNIETIKNEIDRITAMINSYEEEAADVKTKIKESKRCHDQAIKNRQTKSNELSDYMTQLQGILAAFGRLNESLVESMDAEGTESTTAEKSGRLQVEYFTAMFHKMRVTEERVAFVLPNNELMEHLKWQSM</sequence>
<evidence type="ECO:0000256" key="2">
    <source>
        <dbReference type="SAM" id="Coils"/>
    </source>
</evidence>
<dbReference type="EMBL" id="CAKJVI040000001">
    <property type="protein sequence ID" value="CAI3083011.1"/>
    <property type="molecule type" value="Genomic_DNA"/>
</dbReference>
<dbReference type="Pfam" id="PF00643">
    <property type="entry name" value="zf-B_box"/>
    <property type="match status" value="1"/>
</dbReference>
<dbReference type="CDD" id="cd19757">
    <property type="entry name" value="Bbox1"/>
    <property type="match status" value="1"/>
</dbReference>